<reference evidence="12 13" key="1">
    <citation type="submission" date="2023-09" db="EMBL/GenBank/DDBJ databases">
        <authorList>
            <person name="Wang M."/>
        </authorList>
    </citation>
    <scope>NUCLEOTIDE SEQUENCE [LARGE SCALE GENOMIC DNA]</scope>
    <source>
        <strain evidence="12">GT-2023</strain>
        <tissue evidence="12">Liver</tissue>
    </source>
</reference>
<dbReference type="PRINTS" id="PR01307">
    <property type="entry name" value="P2XRECEPTOR"/>
</dbReference>
<dbReference type="EMBL" id="JAYMGO010000015">
    <property type="protein sequence ID" value="KAL1260591.1"/>
    <property type="molecule type" value="Genomic_DNA"/>
</dbReference>
<dbReference type="Gene3D" id="2.60.490.10">
    <property type="entry name" value="atp-gated p2x4 ion channel domain"/>
    <property type="match status" value="1"/>
</dbReference>
<keyword evidence="4 11" id="KW-0812">Transmembrane</keyword>
<keyword evidence="9 11" id="KW-0407">Ion channel</keyword>
<sequence>MSTSPVAGAVMAWQNGQKRLLFLFEYTTVRYVSTQNKKLGLLYRIFQLTIMGYLIGWVFLKNKGYQVKDDTIESSVVTKVKGVAHVNTIDADLWGPEDYVFPNLGENFLSIITNFIETQNQTLGNCSEDPSIPYNTCSKNEECTAGEAVRAGNGIKTGICLETNNHTCEIYGWCPIEIRKDPDAATIVREAENFTLYIRNFIRFSQFNFSATNVPMENRRSYLKNCLYNKTVHPYCPIFRLGDIVSKSGHSFEEMALRGGSIGVLIEWSCDLDKYSDCRPNYSFVRLDNLSEAVGFNFRFARYFTDAAGRRWRTLYTVFGIHLGIMVFGSARKFSIIPTIINIASALTLMAAGSYFCDVMLLYMMKKKRSVHTFTQVESNERMTTNDAIPEGLKRKFSL</sequence>
<keyword evidence="7 10" id="KW-0472">Membrane</keyword>
<gene>
    <name evidence="12" type="ORF">QQF64_008418</name>
</gene>
<keyword evidence="13" id="KW-1185">Reference proteome</keyword>
<evidence type="ECO:0000256" key="2">
    <source>
        <dbReference type="ARBA" id="ARBA00009848"/>
    </source>
</evidence>
<dbReference type="PANTHER" id="PTHR10125:SF12">
    <property type="entry name" value="P2X PURINOCEPTOR 5"/>
    <property type="match status" value="1"/>
</dbReference>
<dbReference type="PANTHER" id="PTHR10125">
    <property type="entry name" value="P2X PURINOCEPTOR"/>
    <property type="match status" value="1"/>
</dbReference>
<feature type="transmembrane region" description="Helical" evidence="11">
    <location>
        <begin position="336"/>
        <end position="363"/>
    </location>
</feature>
<accession>A0ABR3M8L7</accession>
<comment type="caution">
    <text evidence="11">Lacks conserved residue(s) required for the propagation of feature annotation.</text>
</comment>
<evidence type="ECO:0000256" key="1">
    <source>
        <dbReference type="ARBA" id="ARBA00004308"/>
    </source>
</evidence>
<evidence type="ECO:0000256" key="3">
    <source>
        <dbReference type="ARBA" id="ARBA00022448"/>
    </source>
</evidence>
<protein>
    <recommendedName>
        <fullName evidence="10 11">P2X purinoceptor</fullName>
    </recommendedName>
</protein>
<feature type="transmembrane region" description="Helical" evidence="11">
    <location>
        <begin position="312"/>
        <end position="330"/>
    </location>
</feature>
<keyword evidence="8 10" id="KW-1071">Ligand-gated ion channel</keyword>
<proteinExistence type="inferred from homology"/>
<comment type="similarity">
    <text evidence="2 10 11">Belongs to the P2X receptor family.</text>
</comment>
<evidence type="ECO:0000256" key="5">
    <source>
        <dbReference type="ARBA" id="ARBA00022989"/>
    </source>
</evidence>
<dbReference type="InterPro" id="IPR027309">
    <property type="entry name" value="P2X_extracellular_dom_sf"/>
</dbReference>
<dbReference type="Pfam" id="PF00864">
    <property type="entry name" value="P2X_receptor"/>
    <property type="match status" value="1"/>
</dbReference>
<keyword evidence="6 10" id="KW-0406">Ion transport</keyword>
<evidence type="ECO:0000256" key="4">
    <source>
        <dbReference type="ARBA" id="ARBA00022692"/>
    </source>
</evidence>
<evidence type="ECO:0000256" key="11">
    <source>
        <dbReference type="RuleBase" id="RU000681"/>
    </source>
</evidence>
<evidence type="ECO:0000256" key="9">
    <source>
        <dbReference type="ARBA" id="ARBA00023303"/>
    </source>
</evidence>
<evidence type="ECO:0000313" key="13">
    <source>
        <dbReference type="Proteomes" id="UP001558613"/>
    </source>
</evidence>
<dbReference type="Gene3D" id="1.10.287.940">
    <property type="entry name" value="atp-gated p2x4 ion channel"/>
    <property type="match status" value="1"/>
</dbReference>
<dbReference type="NCBIfam" id="TIGR00863">
    <property type="entry name" value="P2X"/>
    <property type="match status" value="1"/>
</dbReference>
<evidence type="ECO:0000256" key="8">
    <source>
        <dbReference type="ARBA" id="ARBA00023286"/>
    </source>
</evidence>
<feature type="transmembrane region" description="Helical" evidence="11">
    <location>
        <begin position="41"/>
        <end position="60"/>
    </location>
</feature>
<evidence type="ECO:0000256" key="6">
    <source>
        <dbReference type="ARBA" id="ARBA00023065"/>
    </source>
</evidence>
<evidence type="ECO:0000313" key="12">
    <source>
        <dbReference type="EMBL" id="KAL1260591.1"/>
    </source>
</evidence>
<dbReference type="InterPro" id="IPR059116">
    <property type="entry name" value="P2X_receptor"/>
</dbReference>
<comment type="subcellular location">
    <subcellularLocation>
        <location evidence="1">Endomembrane system</location>
    </subcellularLocation>
    <subcellularLocation>
        <location evidence="11">Membrane</location>
        <topology evidence="11">Multi-pass membrane protein</topology>
    </subcellularLocation>
</comment>
<keyword evidence="5 11" id="KW-1133">Transmembrane helix</keyword>
<keyword evidence="3 10" id="KW-0813">Transport</keyword>
<dbReference type="PIRSF" id="PIRSF005713">
    <property type="entry name" value="P2X_purinoceptor"/>
    <property type="match status" value="1"/>
</dbReference>
<comment type="function">
    <text evidence="11">Receptor for ATP that acts as a ligand-gated ion channel.</text>
</comment>
<evidence type="ECO:0000256" key="7">
    <source>
        <dbReference type="ARBA" id="ARBA00023136"/>
    </source>
</evidence>
<dbReference type="InterPro" id="IPR001429">
    <property type="entry name" value="P2X_purnocptor"/>
</dbReference>
<keyword evidence="11" id="KW-0675">Receptor</keyword>
<dbReference type="Proteomes" id="UP001558613">
    <property type="component" value="Unassembled WGS sequence"/>
</dbReference>
<evidence type="ECO:0000256" key="10">
    <source>
        <dbReference type="PIRNR" id="PIRNR005713"/>
    </source>
</evidence>
<comment type="caution">
    <text evidence="12">The sequence shown here is derived from an EMBL/GenBank/DDBJ whole genome shotgun (WGS) entry which is preliminary data.</text>
</comment>
<name>A0ABR3M8L7_9TELE</name>
<organism evidence="12 13">
    <name type="scientific">Cirrhinus molitorella</name>
    <name type="common">mud carp</name>
    <dbReference type="NCBI Taxonomy" id="172907"/>
    <lineage>
        <taxon>Eukaryota</taxon>
        <taxon>Metazoa</taxon>
        <taxon>Chordata</taxon>
        <taxon>Craniata</taxon>
        <taxon>Vertebrata</taxon>
        <taxon>Euteleostomi</taxon>
        <taxon>Actinopterygii</taxon>
        <taxon>Neopterygii</taxon>
        <taxon>Teleostei</taxon>
        <taxon>Ostariophysi</taxon>
        <taxon>Cypriniformes</taxon>
        <taxon>Cyprinidae</taxon>
        <taxon>Labeoninae</taxon>
        <taxon>Labeonini</taxon>
        <taxon>Cirrhinus</taxon>
    </lineage>
</organism>